<organism evidence="6 7">
    <name type="scientific">Kingdonia uniflora</name>
    <dbReference type="NCBI Taxonomy" id="39325"/>
    <lineage>
        <taxon>Eukaryota</taxon>
        <taxon>Viridiplantae</taxon>
        <taxon>Streptophyta</taxon>
        <taxon>Embryophyta</taxon>
        <taxon>Tracheophyta</taxon>
        <taxon>Spermatophyta</taxon>
        <taxon>Magnoliopsida</taxon>
        <taxon>Ranunculales</taxon>
        <taxon>Circaeasteraceae</taxon>
        <taxon>Kingdonia</taxon>
    </lineage>
</organism>
<dbReference type="OrthoDB" id="912962at2759"/>
<comment type="similarity">
    <text evidence="3 5">Belongs to the pectinacetylesterase family.</text>
</comment>
<dbReference type="PANTHER" id="PTHR21562:SF93">
    <property type="entry name" value="PECTIN ACETYLESTERASE 8"/>
    <property type="match status" value="1"/>
</dbReference>
<proteinExistence type="inferred from homology"/>
<keyword evidence="4 5" id="KW-0134">Cell wall</keyword>
<sequence length="210" mass="22993">GGGWCNNVTNCLARKNTRLCSGHQFTLQGARIFHAVLKDLLAKGMQNAQNAIISGCSAGGLTSILHCDKFHELLPPSTKVKCIADAGFFYQHVSVSKDVSEVFHIENFYNDLVTTHGSAKNLPAAFTSAMKPGLCFFPQNMAKLISTPLFIINAAYNSWQVTISCYKFFQLPRQSETGILTGVPSRRLIVHILVTNLAITESSNQMAIQI</sequence>
<evidence type="ECO:0000256" key="3">
    <source>
        <dbReference type="ARBA" id="ARBA00005784"/>
    </source>
</evidence>
<comment type="function">
    <text evidence="1 5">Hydrolyzes acetyl esters in homogalacturonan regions of pectin. In type I primary cell wall, galacturonic acid residues of pectin can be acetylated at the O-2 and O-3 positions. Decreasing the degree of acetylation of pectin gels in vitro alters their physical properties.</text>
</comment>
<evidence type="ECO:0000256" key="2">
    <source>
        <dbReference type="ARBA" id="ARBA00004191"/>
    </source>
</evidence>
<evidence type="ECO:0000256" key="1">
    <source>
        <dbReference type="ARBA" id="ARBA00003534"/>
    </source>
</evidence>
<keyword evidence="5" id="KW-0964">Secreted</keyword>
<dbReference type="GO" id="GO:0009505">
    <property type="term" value="C:plant-type cell wall"/>
    <property type="evidence" value="ECO:0007669"/>
    <property type="project" value="TreeGrafter"/>
</dbReference>
<gene>
    <name evidence="6" type="ORF">GIB67_024657</name>
</gene>
<reference evidence="6 7" key="1">
    <citation type="journal article" date="2020" name="IScience">
        <title>Genome Sequencing of the Endangered Kingdonia uniflora (Circaeasteraceae, Ranunculales) Reveals Potential Mechanisms of Evolutionary Specialization.</title>
        <authorList>
            <person name="Sun Y."/>
            <person name="Deng T."/>
            <person name="Zhang A."/>
            <person name="Moore M.J."/>
            <person name="Landis J.B."/>
            <person name="Lin N."/>
            <person name="Zhang H."/>
            <person name="Zhang X."/>
            <person name="Huang J."/>
            <person name="Zhang X."/>
            <person name="Sun H."/>
            <person name="Wang H."/>
        </authorList>
    </citation>
    <scope>NUCLEOTIDE SEQUENCE [LARGE SCALE GENOMIC DNA]</scope>
    <source>
        <strain evidence="6">TB1705</strain>
        <tissue evidence="6">Leaf</tissue>
    </source>
</reference>
<protein>
    <recommendedName>
        <fullName evidence="5">Pectin acetylesterase</fullName>
        <ecNumber evidence="5">3.1.1.-</ecNumber>
    </recommendedName>
</protein>
<comment type="subcellular location">
    <subcellularLocation>
        <location evidence="2 5">Secreted</location>
        <location evidence="2 5">Cell wall</location>
    </subcellularLocation>
</comment>
<dbReference type="Proteomes" id="UP000541444">
    <property type="component" value="Unassembled WGS sequence"/>
</dbReference>
<dbReference type="GO" id="GO:0071555">
    <property type="term" value="P:cell wall organization"/>
    <property type="evidence" value="ECO:0007669"/>
    <property type="project" value="UniProtKB-KW"/>
</dbReference>
<dbReference type="PANTHER" id="PTHR21562">
    <property type="entry name" value="NOTUM-RELATED"/>
    <property type="match status" value="1"/>
</dbReference>
<evidence type="ECO:0000313" key="6">
    <source>
        <dbReference type="EMBL" id="KAF6144430.1"/>
    </source>
</evidence>
<keyword evidence="5" id="KW-0961">Cell wall biogenesis/degradation</keyword>
<feature type="non-terminal residue" evidence="6">
    <location>
        <position position="1"/>
    </location>
</feature>
<accession>A0A7J7LPG2</accession>
<comment type="caution">
    <text evidence="6">The sequence shown here is derived from an EMBL/GenBank/DDBJ whole genome shotgun (WGS) entry which is preliminary data.</text>
</comment>
<dbReference type="AlphaFoldDB" id="A0A7J7LPG2"/>
<dbReference type="Pfam" id="PF03283">
    <property type="entry name" value="PAE"/>
    <property type="match status" value="1"/>
</dbReference>
<name>A0A7J7LPG2_9MAGN</name>
<dbReference type="EMBL" id="JACGCM010002131">
    <property type="protein sequence ID" value="KAF6144430.1"/>
    <property type="molecule type" value="Genomic_DNA"/>
</dbReference>
<evidence type="ECO:0000256" key="4">
    <source>
        <dbReference type="ARBA" id="ARBA00022512"/>
    </source>
</evidence>
<keyword evidence="5" id="KW-0378">Hydrolase</keyword>
<evidence type="ECO:0000256" key="5">
    <source>
        <dbReference type="RuleBase" id="RU363114"/>
    </source>
</evidence>
<evidence type="ECO:0000313" key="7">
    <source>
        <dbReference type="Proteomes" id="UP000541444"/>
    </source>
</evidence>
<keyword evidence="7" id="KW-1185">Reference proteome</keyword>
<dbReference type="EC" id="3.1.1.-" evidence="5"/>
<dbReference type="InterPro" id="IPR004963">
    <property type="entry name" value="PAE/NOTUM"/>
</dbReference>
<dbReference type="GO" id="GO:0052793">
    <property type="term" value="F:pectin acetylesterase activity"/>
    <property type="evidence" value="ECO:0007669"/>
    <property type="project" value="TreeGrafter"/>
</dbReference>